<proteinExistence type="predicted"/>
<dbReference type="OrthoDB" id="7193459at2"/>
<protein>
    <submittedName>
        <fullName evidence="1">Uncharacterized protein</fullName>
    </submittedName>
</protein>
<reference evidence="1 2" key="1">
    <citation type="submission" date="2019-03" db="EMBL/GenBank/DDBJ databases">
        <title>Genomic Encyclopedia of Type Strains, Phase IV (KMG-IV): sequencing the most valuable type-strain genomes for metagenomic binning, comparative biology and taxonomic classification.</title>
        <authorList>
            <person name="Goeker M."/>
        </authorList>
    </citation>
    <scope>NUCLEOTIDE SEQUENCE [LARGE SCALE GENOMIC DNA]</scope>
    <source>
        <strain evidence="1 2">DSM 25488</strain>
    </source>
</reference>
<comment type="caution">
    <text evidence="1">The sequence shown here is derived from an EMBL/GenBank/DDBJ whole genome shotgun (WGS) entry which is preliminary data.</text>
</comment>
<evidence type="ECO:0000313" key="1">
    <source>
        <dbReference type="EMBL" id="TDR23214.1"/>
    </source>
</evidence>
<accession>A0A4R6XY52</accession>
<gene>
    <name evidence="1" type="ORF">C8D91_0074</name>
</gene>
<dbReference type="RefSeq" id="WP_099018131.1">
    <property type="nucleotide sequence ID" value="NZ_NIHB01000001.1"/>
</dbReference>
<sequence>MKTLLLIILFFGLSACGSNTKDRVAAVKVGDELYKPDRSAAMAIDTGSKERLVCERRIVTGSHRKEKVCSTVAERERERKAAQETINSGDVLNNRRIIESKGDNL</sequence>
<dbReference type="Proteomes" id="UP000295724">
    <property type="component" value="Unassembled WGS sequence"/>
</dbReference>
<dbReference type="AlphaFoldDB" id="A0A4R6XY52"/>
<name>A0A4R6XY52_9GAMM</name>
<dbReference type="EMBL" id="SNZB01000001">
    <property type="protein sequence ID" value="TDR23214.1"/>
    <property type="molecule type" value="Genomic_DNA"/>
</dbReference>
<dbReference type="PROSITE" id="PS51257">
    <property type="entry name" value="PROKAR_LIPOPROTEIN"/>
    <property type="match status" value="1"/>
</dbReference>
<organism evidence="1 2">
    <name type="scientific">Marinicella litoralis</name>
    <dbReference type="NCBI Taxonomy" id="644220"/>
    <lineage>
        <taxon>Bacteria</taxon>
        <taxon>Pseudomonadati</taxon>
        <taxon>Pseudomonadota</taxon>
        <taxon>Gammaproteobacteria</taxon>
        <taxon>Lysobacterales</taxon>
        <taxon>Marinicellaceae</taxon>
        <taxon>Marinicella</taxon>
    </lineage>
</organism>
<keyword evidence="2" id="KW-1185">Reference proteome</keyword>
<evidence type="ECO:0000313" key="2">
    <source>
        <dbReference type="Proteomes" id="UP000295724"/>
    </source>
</evidence>